<evidence type="ECO:0000313" key="2">
    <source>
        <dbReference type="EMBL" id="KDR70139.1"/>
    </source>
</evidence>
<proteinExistence type="predicted"/>
<evidence type="ECO:0000313" key="3">
    <source>
        <dbReference type="Proteomes" id="UP000027222"/>
    </source>
</evidence>
<dbReference type="SUPFAM" id="SSF88697">
    <property type="entry name" value="PUA domain-like"/>
    <property type="match status" value="1"/>
</dbReference>
<dbReference type="EMBL" id="KL142398">
    <property type="protein sequence ID" value="KDR70139.1"/>
    <property type="molecule type" value="Genomic_DNA"/>
</dbReference>
<name>A0A067SR20_GALM3</name>
<feature type="compositionally biased region" description="Polar residues" evidence="1">
    <location>
        <begin position="8"/>
        <end position="19"/>
    </location>
</feature>
<dbReference type="HOGENOM" id="CLU_103806_1_0_1"/>
<feature type="compositionally biased region" description="Low complexity" evidence="1">
    <location>
        <begin position="23"/>
        <end position="37"/>
    </location>
</feature>
<dbReference type="Proteomes" id="UP000027222">
    <property type="component" value="Unassembled WGS sequence"/>
</dbReference>
<protein>
    <submittedName>
        <fullName evidence="2">Uncharacterized protein</fullName>
    </submittedName>
</protein>
<dbReference type="AlphaFoldDB" id="A0A067SR20"/>
<reference evidence="3" key="1">
    <citation type="journal article" date="2014" name="Proc. Natl. Acad. Sci. U.S.A.">
        <title>Extensive sampling of basidiomycete genomes demonstrates inadequacy of the white-rot/brown-rot paradigm for wood decay fungi.</title>
        <authorList>
            <person name="Riley R."/>
            <person name="Salamov A.A."/>
            <person name="Brown D.W."/>
            <person name="Nagy L.G."/>
            <person name="Floudas D."/>
            <person name="Held B.W."/>
            <person name="Levasseur A."/>
            <person name="Lombard V."/>
            <person name="Morin E."/>
            <person name="Otillar R."/>
            <person name="Lindquist E.A."/>
            <person name="Sun H."/>
            <person name="LaButti K.M."/>
            <person name="Schmutz J."/>
            <person name="Jabbour D."/>
            <person name="Luo H."/>
            <person name="Baker S.E."/>
            <person name="Pisabarro A.G."/>
            <person name="Walton J.D."/>
            <person name="Blanchette R.A."/>
            <person name="Henrissat B."/>
            <person name="Martin F."/>
            <person name="Cullen D."/>
            <person name="Hibbett D.S."/>
            <person name="Grigoriev I.V."/>
        </authorList>
    </citation>
    <scope>NUCLEOTIDE SEQUENCE [LARGE SCALE GENOMIC DNA]</scope>
    <source>
        <strain evidence="3">CBS 339.88</strain>
    </source>
</reference>
<dbReference type="OrthoDB" id="2149705at2759"/>
<sequence>MKQETSTKTRKASSLSQSKLPFGSTSSRPSKSSSSGTSKADILISIKPVHMNNIVERKKNHEFRKYLISNTVERMWFYVSSPDSTLRYIATIGHGKSPGEIEDEEGLGNADFNAGLKVSKYGYEIKELYQLNEPLALTEMKERYGASCPQRFSYVSEKMIGSIVLEEQIRLF</sequence>
<gene>
    <name evidence="2" type="ORF">GALMADRAFT_254978</name>
</gene>
<organism evidence="2 3">
    <name type="scientific">Galerina marginata (strain CBS 339.88)</name>
    <dbReference type="NCBI Taxonomy" id="685588"/>
    <lineage>
        <taxon>Eukaryota</taxon>
        <taxon>Fungi</taxon>
        <taxon>Dikarya</taxon>
        <taxon>Basidiomycota</taxon>
        <taxon>Agaricomycotina</taxon>
        <taxon>Agaricomycetes</taxon>
        <taxon>Agaricomycetidae</taxon>
        <taxon>Agaricales</taxon>
        <taxon>Agaricineae</taxon>
        <taxon>Strophariaceae</taxon>
        <taxon>Galerina</taxon>
    </lineage>
</organism>
<feature type="region of interest" description="Disordered" evidence="1">
    <location>
        <begin position="1"/>
        <end position="37"/>
    </location>
</feature>
<evidence type="ECO:0000256" key="1">
    <source>
        <dbReference type="SAM" id="MobiDB-lite"/>
    </source>
</evidence>
<accession>A0A067SR20</accession>
<keyword evidence="3" id="KW-1185">Reference proteome</keyword>
<dbReference type="InterPro" id="IPR015947">
    <property type="entry name" value="PUA-like_sf"/>
</dbReference>